<evidence type="ECO:0000256" key="2">
    <source>
        <dbReference type="SAM" id="SignalP"/>
    </source>
</evidence>
<dbReference type="GO" id="GO:0004197">
    <property type="term" value="F:cysteine-type endopeptidase activity"/>
    <property type="evidence" value="ECO:0007669"/>
    <property type="project" value="InterPro"/>
</dbReference>
<evidence type="ECO:0000256" key="1">
    <source>
        <dbReference type="ARBA" id="ARBA00022729"/>
    </source>
</evidence>
<dbReference type="Gene3D" id="2.60.40.4070">
    <property type="match status" value="1"/>
</dbReference>
<dbReference type="Gene3D" id="3.40.50.1460">
    <property type="match status" value="1"/>
</dbReference>
<feature type="domain" description="FlgD/Vpr Ig-like" evidence="5">
    <location>
        <begin position="1223"/>
        <end position="1288"/>
    </location>
</feature>
<dbReference type="Pfam" id="PF13860">
    <property type="entry name" value="FlgD_ig"/>
    <property type="match status" value="1"/>
</dbReference>
<dbReference type="NCBIfam" id="NF033707">
    <property type="entry name" value="T9SS_sortase"/>
    <property type="match status" value="1"/>
</dbReference>
<dbReference type="Pfam" id="PF01364">
    <property type="entry name" value="Peptidase_C25"/>
    <property type="match status" value="1"/>
</dbReference>
<organism evidence="6 7">
    <name type="scientific">Candidatus Edwardsbacteria bacterium GWF2_54_11</name>
    <dbReference type="NCBI Taxonomy" id="1817851"/>
    <lineage>
        <taxon>Bacteria</taxon>
        <taxon>Candidatus Edwardsiibacteriota</taxon>
    </lineage>
</organism>
<feature type="domain" description="Gingipain propeptide" evidence="4">
    <location>
        <begin position="27"/>
        <end position="183"/>
    </location>
</feature>
<dbReference type="Gene3D" id="2.60.40.3800">
    <property type="match status" value="1"/>
</dbReference>
<evidence type="ECO:0008006" key="8">
    <source>
        <dbReference type="Google" id="ProtNLM"/>
    </source>
</evidence>
<keyword evidence="1 2" id="KW-0732">Signal</keyword>
<dbReference type="InterPro" id="IPR001769">
    <property type="entry name" value="Gingipain"/>
</dbReference>
<dbReference type="InterPro" id="IPR025965">
    <property type="entry name" value="FlgD/Vpr_Ig-like"/>
</dbReference>
<dbReference type="Proteomes" id="UP000177230">
    <property type="component" value="Unassembled WGS sequence"/>
</dbReference>
<dbReference type="SUPFAM" id="SSF52129">
    <property type="entry name" value="Caspase-like"/>
    <property type="match status" value="1"/>
</dbReference>
<reference evidence="6 7" key="1">
    <citation type="journal article" date="2016" name="Nat. Commun.">
        <title>Thousands of microbial genomes shed light on interconnected biogeochemical processes in an aquifer system.</title>
        <authorList>
            <person name="Anantharaman K."/>
            <person name="Brown C.T."/>
            <person name="Hug L.A."/>
            <person name="Sharon I."/>
            <person name="Castelle C.J."/>
            <person name="Probst A.J."/>
            <person name="Thomas B.C."/>
            <person name="Singh A."/>
            <person name="Wilkins M.J."/>
            <person name="Karaoz U."/>
            <person name="Brodie E.L."/>
            <person name="Williams K.H."/>
            <person name="Hubbard S.S."/>
            <person name="Banfield J.F."/>
        </authorList>
    </citation>
    <scope>NUCLEOTIDE SEQUENCE [LARGE SCALE GENOMIC DNA]</scope>
</reference>
<feature type="signal peptide" evidence="2">
    <location>
        <begin position="1"/>
        <end position="21"/>
    </location>
</feature>
<name>A0A1F5RI59_9BACT</name>
<feature type="chain" id="PRO_5009520854" description="Gingipain domain-containing protein" evidence="2">
    <location>
        <begin position="22"/>
        <end position="1302"/>
    </location>
</feature>
<dbReference type="NCBIfam" id="TIGR04183">
    <property type="entry name" value="Por_Secre_tail"/>
    <property type="match status" value="1"/>
</dbReference>
<dbReference type="EMBL" id="MFFM01000007">
    <property type="protein sequence ID" value="OGF14155.1"/>
    <property type="molecule type" value="Genomic_DNA"/>
</dbReference>
<accession>A0A1F5RI59</accession>
<comment type="caution">
    <text evidence="6">The sequence shown here is derived from an EMBL/GenBank/DDBJ whole genome shotgun (WGS) entry which is preliminary data.</text>
</comment>
<gene>
    <name evidence="6" type="ORF">A2024_07355</name>
</gene>
<dbReference type="GO" id="GO:0006508">
    <property type="term" value="P:proteolysis"/>
    <property type="evidence" value="ECO:0007669"/>
    <property type="project" value="InterPro"/>
</dbReference>
<dbReference type="InterPro" id="IPR038490">
    <property type="entry name" value="Gingipain_propep_sf"/>
</dbReference>
<dbReference type="InterPro" id="IPR012600">
    <property type="entry name" value="Propeptide_C25"/>
</dbReference>
<feature type="domain" description="Gingipain" evidence="3">
    <location>
        <begin position="613"/>
        <end position="960"/>
    </location>
</feature>
<dbReference type="Gene3D" id="3.40.50.10390">
    <property type="entry name" value="Gingipain r, domain 1"/>
    <property type="match status" value="1"/>
</dbReference>
<dbReference type="InterPro" id="IPR026444">
    <property type="entry name" value="Secre_tail"/>
</dbReference>
<sequence>MTKKTTYALILVIAACGLLRAETRLVSADAYSALIEYSMEQPEFKLNTDGEQTIFLPGCQTAGEPGAPATLEHPISLGVPEGARVKLQVISVESEDIRDFNLAPVPALVSSGQSGLGSYRYVKNPSHYGQAGMLPGTIASLASVERLRQYNIAGIKMSPVQYDPLVGVLRLNKRILVRVSWDIAGRDNHPRPDPAFAPVFSKLLINYPQSRNWKVSEKTSKAKAADPFDGHSVWYKLSVLQEGIYRLDYDHLLRNGIDPAVIDPRTIKIFSGGSAALPKDRNIAAPDTMKQMAILVRGQEDGRFDRGDHIIFYGQDLSGWHKNSKLTTPQFFNPYADTNCYWLTWGGDNGRRMQTRNCEPGPGNLQPLQSFADTLHFEQDKFNPFNSGEFYYWANLKRASSENSRTYSYDLATPGVQGTNAKLRISLRAGIYSKHHFVWGLNGLTTKDLSWTGSPGPTADGGHEPISSRELTDSTSIDNLQDATNALTISLLKEDADTTDAIYFNWLELAYSRKYQAYKGGLKFRADSSGQSVNRFHLTGFNSDSCQLLDISDPEAPMSLQTSKIFPAYIQFDDGWEKGNRYFVSASSAWLKPNRVEAYQPNRLRELCADVKYLIIAADQLWPQAQDLLNHHKAKPEQQPARAVKLSWIYNEFGFGVNDPAAIRNFLKYIYTNSGGTSPVWCVLFGNGNYDYRHIDRSIANSNLVPTHQEDILYFMLKEYQLHSHDDWYAYFTTGLYPQFSIARLPAANSEEAWAVVNKTINYDSPKTLSPWRSQALLVADDDDKNATETLYGHLPEIYSVQKVYGTSYPLEGAYKPSARADLNKFWNEGAGIINFIGHGAWWTWGHEWYFRDTDIPYLSNGSRLPLVITASCGVSRFDNPYYRCINSLVVTKASGGAVASFGSTREGYVGRNETLNYNLYYALFDSVFNLGTAVLYAKFITIDPVNNECYTLLGDPGIRFGQPQNPVIVTVSSDTLYNQGRYNISGAVNAASNFSGRVMLELRDIPDNSNGYLLPGNIIFRGEFPVVNDSFQTVVNIPDQLHTGPVSGAKVRAYAWNSAVDAAGITADTLWIGGVDPDPDTTYQDTSAPKITVYAGGVALKQGDYLPSQTRFRVEISDRSGINIAPGVSKYGEIKFTVIKDGAQLVSTDIAKDFIYSLSNDTLTSGAAEYAYNFTSSGKYTVRVEAYDTRLRKGLWENAMNVETELKVSSIYNFPNPLKDDTYFTFMLSQPGDVVIRIFTVAGNLIREIPANNLNAGYNQVHWNGRDDRGSIPANGVYLYKITAREDGLENSGFGKLVIMH</sequence>
<evidence type="ECO:0000259" key="4">
    <source>
        <dbReference type="Pfam" id="PF08126"/>
    </source>
</evidence>
<dbReference type="InterPro" id="IPR029031">
    <property type="entry name" value="Gingipain_N_sf"/>
</dbReference>
<dbReference type="InterPro" id="IPR029030">
    <property type="entry name" value="Caspase-like_dom_sf"/>
</dbReference>
<dbReference type="PROSITE" id="PS51257">
    <property type="entry name" value="PROKAR_LIPOPROTEIN"/>
    <property type="match status" value="1"/>
</dbReference>
<evidence type="ECO:0000259" key="5">
    <source>
        <dbReference type="Pfam" id="PF13860"/>
    </source>
</evidence>
<evidence type="ECO:0000259" key="3">
    <source>
        <dbReference type="Pfam" id="PF01364"/>
    </source>
</evidence>
<dbReference type="CDD" id="cd02258">
    <property type="entry name" value="Peptidase_C25_N"/>
    <property type="match status" value="1"/>
</dbReference>
<dbReference type="Pfam" id="PF08126">
    <property type="entry name" value="Propeptide_C25"/>
    <property type="match status" value="1"/>
</dbReference>
<evidence type="ECO:0000313" key="6">
    <source>
        <dbReference type="EMBL" id="OGF14155.1"/>
    </source>
</evidence>
<protein>
    <recommendedName>
        <fullName evidence="8">Gingipain domain-containing protein</fullName>
    </recommendedName>
</protein>
<evidence type="ECO:0000313" key="7">
    <source>
        <dbReference type="Proteomes" id="UP000177230"/>
    </source>
</evidence>
<proteinExistence type="predicted"/>